<accession>A0A1Q9DRS0</accession>
<dbReference type="EMBL" id="LSRX01000418">
    <property type="protein sequence ID" value="OLP97861.1"/>
    <property type="molecule type" value="Genomic_DNA"/>
</dbReference>
<evidence type="ECO:0008006" key="3">
    <source>
        <dbReference type="Google" id="ProtNLM"/>
    </source>
</evidence>
<organism evidence="1 2">
    <name type="scientific">Symbiodinium microadriaticum</name>
    <name type="common">Dinoflagellate</name>
    <name type="synonym">Zooxanthella microadriatica</name>
    <dbReference type="NCBI Taxonomy" id="2951"/>
    <lineage>
        <taxon>Eukaryota</taxon>
        <taxon>Sar</taxon>
        <taxon>Alveolata</taxon>
        <taxon>Dinophyceae</taxon>
        <taxon>Suessiales</taxon>
        <taxon>Symbiodiniaceae</taxon>
        <taxon>Symbiodinium</taxon>
    </lineage>
</organism>
<evidence type="ECO:0000313" key="2">
    <source>
        <dbReference type="Proteomes" id="UP000186817"/>
    </source>
</evidence>
<proteinExistence type="predicted"/>
<evidence type="ECO:0000313" key="1">
    <source>
        <dbReference type="EMBL" id="OLP97861.1"/>
    </source>
</evidence>
<keyword evidence="2" id="KW-1185">Reference proteome</keyword>
<dbReference type="OrthoDB" id="5370059at2759"/>
<dbReference type="Proteomes" id="UP000186817">
    <property type="component" value="Unassembled WGS sequence"/>
</dbReference>
<dbReference type="SUPFAM" id="SSF50985">
    <property type="entry name" value="RCC1/BLIP-II"/>
    <property type="match status" value="1"/>
</dbReference>
<gene>
    <name evidence="1" type="ORF">AK812_SmicGene19764</name>
</gene>
<name>A0A1Q9DRS0_SYMMI</name>
<reference evidence="1 2" key="1">
    <citation type="submission" date="2016-02" db="EMBL/GenBank/DDBJ databases">
        <title>Genome analysis of coral dinoflagellate symbionts highlights evolutionary adaptations to a symbiotic lifestyle.</title>
        <authorList>
            <person name="Aranda M."/>
            <person name="Li Y."/>
            <person name="Liew Y.J."/>
            <person name="Baumgarten S."/>
            <person name="Simakov O."/>
            <person name="Wilson M."/>
            <person name="Piel J."/>
            <person name="Ashoor H."/>
            <person name="Bougouffa S."/>
            <person name="Bajic V.B."/>
            <person name="Ryu T."/>
            <person name="Ravasi T."/>
            <person name="Bayer T."/>
            <person name="Micklem G."/>
            <person name="Kim H."/>
            <person name="Bhak J."/>
            <person name="Lajeunesse T.C."/>
            <person name="Voolstra C.R."/>
        </authorList>
    </citation>
    <scope>NUCLEOTIDE SEQUENCE [LARGE SCALE GENOMIC DNA]</scope>
    <source>
        <strain evidence="1 2">CCMP2467</strain>
    </source>
</reference>
<comment type="caution">
    <text evidence="1">The sequence shown here is derived from an EMBL/GenBank/DDBJ whole genome shotgun (WGS) entry which is preliminary data.</text>
</comment>
<dbReference type="AlphaFoldDB" id="A0A1Q9DRS0"/>
<dbReference type="InterPro" id="IPR009091">
    <property type="entry name" value="RCC1/BLIP-II"/>
</dbReference>
<protein>
    <recommendedName>
        <fullName evidence="3">E3 ubiquitin-protein ligase HERC2</fullName>
    </recommendedName>
</protein>
<sequence>MRRRALAGPSRRGAAQRLLQRALSVTVRRGKDDAGGSLSRDAAFNINRVKVRDVVATDSAFAAVLTDGTVQAWGEAESGGHCPWDRNDKDLQSVKKLYATSRAFAALKDDGTVIAWGDRDSGGDARHVRDRLRGVVERRPVPLNATASRSACFAKQIERLRDESPYGTRNYGTEDGGSASL</sequence>
<dbReference type="Gene3D" id="2.130.10.30">
    <property type="entry name" value="Regulator of chromosome condensation 1/beta-lactamase-inhibitor protein II"/>
    <property type="match status" value="1"/>
</dbReference>